<dbReference type="RefSeq" id="WP_344654531.1">
    <property type="nucleotide sequence ID" value="NZ_BAAAGX010000046.1"/>
</dbReference>
<dbReference type="InterPro" id="IPR028037">
    <property type="entry name" value="Antitoxin_Rv0909/MT0933"/>
</dbReference>
<dbReference type="EMBL" id="BAAAGX010000046">
    <property type="protein sequence ID" value="GAA0283021.1"/>
    <property type="molecule type" value="Genomic_DNA"/>
</dbReference>
<comment type="caution">
    <text evidence="1">The sequence shown here is derived from an EMBL/GenBank/DDBJ whole genome shotgun (WGS) entry which is preliminary data.</text>
</comment>
<keyword evidence="2" id="KW-1185">Reference proteome</keyword>
<evidence type="ECO:0000313" key="1">
    <source>
        <dbReference type="EMBL" id="GAA0283021.1"/>
    </source>
</evidence>
<accession>A0ABP3F0T4</accession>
<sequence length="61" mass="6704">MGLFDKAKEFVDKHDEQVDKGLDKLGDIVDERTGRKHSANIDKAVDAAQKYTGKGDTARNG</sequence>
<dbReference type="Pfam" id="PF14013">
    <property type="entry name" value="MT0933_antitox"/>
    <property type="match status" value="1"/>
</dbReference>
<dbReference type="Proteomes" id="UP001500967">
    <property type="component" value="Unassembled WGS sequence"/>
</dbReference>
<organism evidence="1 2">
    <name type="scientific">Cryptosporangium japonicum</name>
    <dbReference type="NCBI Taxonomy" id="80872"/>
    <lineage>
        <taxon>Bacteria</taxon>
        <taxon>Bacillati</taxon>
        <taxon>Actinomycetota</taxon>
        <taxon>Actinomycetes</taxon>
        <taxon>Cryptosporangiales</taxon>
        <taxon>Cryptosporangiaceae</taxon>
        <taxon>Cryptosporangium</taxon>
    </lineage>
</organism>
<evidence type="ECO:0000313" key="2">
    <source>
        <dbReference type="Proteomes" id="UP001500967"/>
    </source>
</evidence>
<evidence type="ECO:0008006" key="3">
    <source>
        <dbReference type="Google" id="ProtNLM"/>
    </source>
</evidence>
<name>A0ABP3F0T4_9ACTN</name>
<reference evidence="2" key="1">
    <citation type="journal article" date="2019" name="Int. J. Syst. Evol. Microbiol.">
        <title>The Global Catalogue of Microorganisms (GCM) 10K type strain sequencing project: providing services to taxonomists for standard genome sequencing and annotation.</title>
        <authorList>
            <consortium name="The Broad Institute Genomics Platform"/>
            <consortium name="The Broad Institute Genome Sequencing Center for Infectious Disease"/>
            <person name="Wu L."/>
            <person name="Ma J."/>
        </authorList>
    </citation>
    <scope>NUCLEOTIDE SEQUENCE [LARGE SCALE GENOMIC DNA]</scope>
    <source>
        <strain evidence="2">JCM 10425</strain>
    </source>
</reference>
<proteinExistence type="predicted"/>
<gene>
    <name evidence="1" type="ORF">GCM10009539_83800</name>
</gene>
<protein>
    <recommendedName>
        <fullName evidence="3">Antitoxin</fullName>
    </recommendedName>
</protein>